<protein>
    <submittedName>
        <fullName evidence="3">VWA domain-containing protein</fullName>
    </submittedName>
</protein>
<dbReference type="InterPro" id="IPR050768">
    <property type="entry name" value="UPF0353/GerABKA_families"/>
</dbReference>
<evidence type="ECO:0000313" key="3">
    <source>
        <dbReference type="EMBL" id="RPD39014.1"/>
    </source>
</evidence>
<keyword evidence="1" id="KW-0472">Membrane</keyword>
<keyword evidence="4" id="KW-1185">Reference proteome</keyword>
<dbReference type="EMBL" id="RMBX01000013">
    <property type="protein sequence ID" value="RPD39014.1"/>
    <property type="molecule type" value="Genomic_DNA"/>
</dbReference>
<keyword evidence="1" id="KW-1133">Transmembrane helix</keyword>
<gene>
    <name evidence="3" type="ORF">EG028_23035</name>
</gene>
<dbReference type="InterPro" id="IPR036465">
    <property type="entry name" value="vWFA_dom_sf"/>
</dbReference>
<dbReference type="PROSITE" id="PS50234">
    <property type="entry name" value="VWFA"/>
    <property type="match status" value="1"/>
</dbReference>
<organism evidence="3 4">
    <name type="scientific">Chitinophaga barathri</name>
    <dbReference type="NCBI Taxonomy" id="1647451"/>
    <lineage>
        <taxon>Bacteria</taxon>
        <taxon>Pseudomonadati</taxon>
        <taxon>Bacteroidota</taxon>
        <taxon>Chitinophagia</taxon>
        <taxon>Chitinophagales</taxon>
        <taxon>Chitinophagaceae</taxon>
        <taxon>Chitinophaga</taxon>
    </lineage>
</organism>
<feature type="transmembrane region" description="Helical" evidence="1">
    <location>
        <begin position="300"/>
        <end position="325"/>
    </location>
</feature>
<keyword evidence="1" id="KW-0812">Transmembrane</keyword>
<dbReference type="SMART" id="SM00327">
    <property type="entry name" value="VWA"/>
    <property type="match status" value="1"/>
</dbReference>
<dbReference type="PANTHER" id="PTHR22550:SF18">
    <property type="entry name" value="VWFA DOMAIN-CONTAINING PROTEIN"/>
    <property type="match status" value="1"/>
</dbReference>
<dbReference type="OrthoDB" id="6206554at2"/>
<evidence type="ECO:0000259" key="2">
    <source>
        <dbReference type="PROSITE" id="PS50234"/>
    </source>
</evidence>
<proteinExistence type="predicted"/>
<sequence length="327" mass="36335">MMTHFEIAYKWVFLLLPLPLLAYWLLPLLRRRRTALIAPFFQRAVDIAGGKPRRNSWVTTRNFWMWLAMSLCWICLLAAASSPRLVSQPGKKPKTVRSFLIAADISFSMAETDWVVHGKRMSRWDAVKSLMKDFVLKRKSDQIALVVFGSNAYLQAPLTTDLPMISWLLDQTEVGMAGQMTNIGDAIAFSMKILKADTIPQKVMFLLTDGVDTGTDILPLDAAHAAGKDSITIYTMGIGTTHSGSGYDLDEKTLKGIAAATGGQYFNAMNEKELNNVYATLDKLAPVTYEEENYKPVTLLYFYPLAAAALLGLAFHLAAGIIHLFSK</sequence>
<feature type="transmembrane region" description="Helical" evidence="1">
    <location>
        <begin position="7"/>
        <end position="26"/>
    </location>
</feature>
<accession>A0A3N4M6K0</accession>
<dbReference type="RefSeq" id="WP_120518437.1">
    <property type="nucleotide sequence ID" value="NZ_QXZY01000013.1"/>
</dbReference>
<dbReference type="InterPro" id="IPR002035">
    <property type="entry name" value="VWF_A"/>
</dbReference>
<evidence type="ECO:0000256" key="1">
    <source>
        <dbReference type="SAM" id="Phobius"/>
    </source>
</evidence>
<dbReference type="SUPFAM" id="SSF53300">
    <property type="entry name" value="vWA-like"/>
    <property type="match status" value="1"/>
</dbReference>
<dbReference type="PANTHER" id="PTHR22550">
    <property type="entry name" value="SPORE GERMINATION PROTEIN"/>
    <property type="match status" value="1"/>
</dbReference>
<reference evidence="4" key="1">
    <citation type="submission" date="2018-11" db="EMBL/GenBank/DDBJ databases">
        <title>Chitinophaga lutea sp.nov., isolate from arsenic contaminated soil.</title>
        <authorList>
            <person name="Zong Y."/>
        </authorList>
    </citation>
    <scope>NUCLEOTIDE SEQUENCE [LARGE SCALE GENOMIC DNA]</scope>
    <source>
        <strain evidence="4">YLT18</strain>
    </source>
</reference>
<dbReference type="Proteomes" id="UP000279089">
    <property type="component" value="Unassembled WGS sequence"/>
</dbReference>
<comment type="caution">
    <text evidence="3">The sequence shown here is derived from an EMBL/GenBank/DDBJ whole genome shotgun (WGS) entry which is preliminary data.</text>
</comment>
<feature type="domain" description="VWFA" evidence="2">
    <location>
        <begin position="98"/>
        <end position="281"/>
    </location>
</feature>
<feature type="transmembrane region" description="Helical" evidence="1">
    <location>
        <begin position="63"/>
        <end position="82"/>
    </location>
</feature>
<dbReference type="AlphaFoldDB" id="A0A3N4M6K0"/>
<evidence type="ECO:0000313" key="4">
    <source>
        <dbReference type="Proteomes" id="UP000279089"/>
    </source>
</evidence>
<name>A0A3N4M6K0_9BACT</name>
<dbReference type="Gene3D" id="3.40.50.410">
    <property type="entry name" value="von Willebrand factor, type A domain"/>
    <property type="match status" value="1"/>
</dbReference>
<dbReference type="Pfam" id="PF00092">
    <property type="entry name" value="VWA"/>
    <property type="match status" value="1"/>
</dbReference>